<comment type="similarity">
    <text evidence="3">Belongs to the short-chain dehydrogenases/reductases (SDR) family.</text>
</comment>
<evidence type="ECO:0000256" key="5">
    <source>
        <dbReference type="ARBA" id="ARBA00023002"/>
    </source>
</evidence>
<dbReference type="Gene3D" id="3.30.1050.10">
    <property type="entry name" value="SCP2 sterol-binding domain"/>
    <property type="match status" value="1"/>
</dbReference>
<dbReference type="Proteomes" id="UP000667349">
    <property type="component" value="Unassembled WGS sequence"/>
</dbReference>
<sequence length="321" mass="35853">MKRYDLMNNINARGTFLVSRVCIPYLKKSTNPHIINISPPLNMKPIWFQNHVAYTMAKYGMSMCVLGMAEEFKPDGIAVNAVWPKTAIYTAAMDMLLSSDSSNVSRKPEIMADAVYALLCKDSKSITGQFLIDEEILKNEGITDFTDYACNPANKDNLMLDFFLDGAQTNVHNADKMNNEETGQLAHLFNVINANLSSELVDKTGAIYQFNIKGNFFSFIEEKKEIVREYISLYLYIHSCLGKESGVWFLDLKNGKGATGKGEPSQPADATLTMNSENFFAMFSGKLKPVSAFMTGKLNISGNMQKAMKLEKLMISLKSKL</sequence>
<dbReference type="PANTHER" id="PTHR42808:SF3">
    <property type="entry name" value="HYDROXYSTEROID DEHYDROGENASE-LIKE PROTEIN 2"/>
    <property type="match status" value="1"/>
</dbReference>
<dbReference type="SUPFAM" id="SSF55718">
    <property type="entry name" value="SCP-like"/>
    <property type="match status" value="1"/>
</dbReference>
<dbReference type="GO" id="GO:0005739">
    <property type="term" value="C:mitochondrion"/>
    <property type="evidence" value="ECO:0007669"/>
    <property type="project" value="UniProtKB-SubCell"/>
</dbReference>
<dbReference type="AlphaFoldDB" id="A0A836EIU2"/>
<keyword evidence="5" id="KW-0560">Oxidoreductase</keyword>
<dbReference type="EMBL" id="JAANHZ010000709">
    <property type="protein sequence ID" value="KAG5307994.1"/>
    <property type="molecule type" value="Genomic_DNA"/>
</dbReference>
<feature type="non-terminal residue" evidence="10">
    <location>
        <position position="321"/>
    </location>
</feature>
<gene>
    <name evidence="10" type="primary">Hsdl2</name>
    <name evidence="10" type="ORF">G6Z75_0007444</name>
</gene>
<feature type="domain" description="SCP2" evidence="9">
    <location>
        <begin position="243"/>
        <end position="314"/>
    </location>
</feature>
<keyword evidence="6" id="KW-0496">Mitochondrion</keyword>
<dbReference type="InterPro" id="IPR036527">
    <property type="entry name" value="SCP2_sterol-bd_dom_sf"/>
</dbReference>
<comment type="subcellular location">
    <subcellularLocation>
        <location evidence="1">Mitochondrion</location>
    </subcellularLocation>
    <subcellularLocation>
        <location evidence="2">Peroxisome</location>
    </subcellularLocation>
</comment>
<evidence type="ECO:0000256" key="1">
    <source>
        <dbReference type="ARBA" id="ARBA00004173"/>
    </source>
</evidence>
<accession>A0A836EIU2</accession>
<keyword evidence="4" id="KW-0521">NADP</keyword>
<evidence type="ECO:0000259" key="9">
    <source>
        <dbReference type="Pfam" id="PF02036"/>
    </source>
</evidence>
<evidence type="ECO:0000256" key="6">
    <source>
        <dbReference type="ARBA" id="ARBA00023128"/>
    </source>
</evidence>
<dbReference type="InterPro" id="IPR003033">
    <property type="entry name" value="SCP2_sterol-bd_dom"/>
</dbReference>
<feature type="non-terminal residue" evidence="10">
    <location>
        <position position="1"/>
    </location>
</feature>
<dbReference type="PANTHER" id="PTHR42808">
    <property type="entry name" value="HYDROXYSTEROID DEHYDROGENASE-LIKE PROTEIN 2"/>
    <property type="match status" value="1"/>
</dbReference>
<protein>
    <recommendedName>
        <fullName evidence="8">Hydroxysteroid dehydrogenase-like protein 2</fullName>
    </recommendedName>
</protein>
<dbReference type="GO" id="GO:0016491">
    <property type="term" value="F:oxidoreductase activity"/>
    <property type="evidence" value="ECO:0007669"/>
    <property type="project" value="UniProtKB-KW"/>
</dbReference>
<evidence type="ECO:0000256" key="4">
    <source>
        <dbReference type="ARBA" id="ARBA00022857"/>
    </source>
</evidence>
<dbReference type="GO" id="GO:0005777">
    <property type="term" value="C:peroxisome"/>
    <property type="evidence" value="ECO:0007669"/>
    <property type="project" value="UniProtKB-SubCell"/>
</dbReference>
<dbReference type="InterPro" id="IPR036291">
    <property type="entry name" value="NAD(P)-bd_dom_sf"/>
</dbReference>
<dbReference type="SUPFAM" id="SSF51735">
    <property type="entry name" value="NAD(P)-binding Rossmann-fold domains"/>
    <property type="match status" value="1"/>
</dbReference>
<evidence type="ECO:0000256" key="8">
    <source>
        <dbReference type="ARBA" id="ARBA00040243"/>
    </source>
</evidence>
<evidence type="ECO:0000256" key="7">
    <source>
        <dbReference type="ARBA" id="ARBA00023140"/>
    </source>
</evidence>
<keyword evidence="7" id="KW-0576">Peroxisome</keyword>
<proteinExistence type="inferred from homology"/>
<keyword evidence="11" id="KW-1185">Reference proteome</keyword>
<dbReference type="InterPro" id="IPR002347">
    <property type="entry name" value="SDR_fam"/>
</dbReference>
<name>A0A836EIU2_9HYME</name>
<dbReference type="Pfam" id="PF02036">
    <property type="entry name" value="SCP2"/>
    <property type="match status" value="1"/>
</dbReference>
<dbReference type="Pfam" id="PF13561">
    <property type="entry name" value="adh_short_C2"/>
    <property type="match status" value="1"/>
</dbReference>
<dbReference type="InterPro" id="IPR051935">
    <property type="entry name" value="HSDL2"/>
</dbReference>
<evidence type="ECO:0000256" key="3">
    <source>
        <dbReference type="ARBA" id="ARBA00006484"/>
    </source>
</evidence>
<reference evidence="10" key="1">
    <citation type="submission" date="2020-02" db="EMBL/GenBank/DDBJ databases">
        <title>Relaxed selection underlies rapid genomic changes in the transitions from sociality to social parasitism in ants.</title>
        <authorList>
            <person name="Bi X."/>
        </authorList>
    </citation>
    <scope>NUCLEOTIDE SEQUENCE</scope>
    <source>
        <strain evidence="10">BGI-DK2013a</strain>
        <tissue evidence="10">Whole body</tissue>
    </source>
</reference>
<comment type="caution">
    <text evidence="10">The sequence shown here is derived from an EMBL/GenBank/DDBJ whole genome shotgun (WGS) entry which is preliminary data.</text>
</comment>
<evidence type="ECO:0000256" key="2">
    <source>
        <dbReference type="ARBA" id="ARBA00004275"/>
    </source>
</evidence>
<evidence type="ECO:0000313" key="11">
    <source>
        <dbReference type="Proteomes" id="UP000667349"/>
    </source>
</evidence>
<dbReference type="Gene3D" id="3.40.50.720">
    <property type="entry name" value="NAD(P)-binding Rossmann-like Domain"/>
    <property type="match status" value="1"/>
</dbReference>
<evidence type="ECO:0000313" key="10">
    <source>
        <dbReference type="EMBL" id="KAG5307994.1"/>
    </source>
</evidence>
<organism evidence="10 11">
    <name type="scientific">Acromyrmex insinuator</name>
    <dbReference type="NCBI Taxonomy" id="230686"/>
    <lineage>
        <taxon>Eukaryota</taxon>
        <taxon>Metazoa</taxon>
        <taxon>Ecdysozoa</taxon>
        <taxon>Arthropoda</taxon>
        <taxon>Hexapoda</taxon>
        <taxon>Insecta</taxon>
        <taxon>Pterygota</taxon>
        <taxon>Neoptera</taxon>
        <taxon>Endopterygota</taxon>
        <taxon>Hymenoptera</taxon>
        <taxon>Apocrita</taxon>
        <taxon>Aculeata</taxon>
        <taxon>Formicoidea</taxon>
        <taxon>Formicidae</taxon>
        <taxon>Myrmicinae</taxon>
        <taxon>Acromyrmex</taxon>
    </lineage>
</organism>